<keyword evidence="1" id="KW-0812">Transmembrane</keyword>
<dbReference type="EMBL" id="MU863669">
    <property type="protein sequence ID" value="KAK4097732.1"/>
    <property type="molecule type" value="Genomic_DNA"/>
</dbReference>
<gene>
    <name evidence="2" type="ORF">N658DRAFT_488997</name>
</gene>
<feature type="transmembrane region" description="Helical" evidence="1">
    <location>
        <begin position="350"/>
        <end position="373"/>
    </location>
</feature>
<organism evidence="2 3">
    <name type="scientific">Parathielavia hyrcaniae</name>
    <dbReference type="NCBI Taxonomy" id="113614"/>
    <lineage>
        <taxon>Eukaryota</taxon>
        <taxon>Fungi</taxon>
        <taxon>Dikarya</taxon>
        <taxon>Ascomycota</taxon>
        <taxon>Pezizomycotina</taxon>
        <taxon>Sordariomycetes</taxon>
        <taxon>Sordariomycetidae</taxon>
        <taxon>Sordariales</taxon>
        <taxon>Chaetomiaceae</taxon>
        <taxon>Parathielavia</taxon>
    </lineage>
</organism>
<keyword evidence="1" id="KW-0472">Membrane</keyword>
<dbReference type="Gene3D" id="1.20.58.340">
    <property type="entry name" value="Magnesium transport protein CorA, transmembrane region"/>
    <property type="match status" value="1"/>
</dbReference>
<dbReference type="Proteomes" id="UP001305647">
    <property type="component" value="Unassembled WGS sequence"/>
</dbReference>
<evidence type="ECO:0000313" key="3">
    <source>
        <dbReference type="Proteomes" id="UP001305647"/>
    </source>
</evidence>
<keyword evidence="3" id="KW-1185">Reference proteome</keyword>
<feature type="transmembrane region" description="Helical" evidence="1">
    <location>
        <begin position="304"/>
        <end position="330"/>
    </location>
</feature>
<accession>A0AAN6PYB9</accession>
<sequence>MPMYTGTGENKVRQKAILYHCRTSNEWEDDMALAVTHFPTKNQTFALLFGASKDQERSVLARLRNAATDTAHPMLLPGILVELERKRQMDIADEIIDGLEMQIFQLDNETITSWKQSEQTAAERNKQKTKAWLDAAFSRNILLATKPLLFSMCRHLDEYAALVNLRARKNHDFPVCHQHSDHFSDGRLRAGTPSYLTSSHWYIQGPMAFASEGSGSETPMTTSTGTTCIGHASDPYTDYQGILHQAGMRMEDRLISIIGEYDDKIRAFTMEVDGMAMATQWSHGETNMAIATATSEDSRQIRSIALVTMIFLPGTFFATMFSMTFFNWGAGSDGGSGQDDNPSPTVSSQIWIYFLITAISTIITLLLFWYCILSHQRKRRKSHRDSCPA</sequence>
<dbReference type="AlphaFoldDB" id="A0AAN6PYB9"/>
<comment type="caution">
    <text evidence="2">The sequence shown here is derived from an EMBL/GenBank/DDBJ whole genome shotgun (WGS) entry which is preliminary data.</text>
</comment>
<reference evidence="2" key="2">
    <citation type="submission" date="2023-05" db="EMBL/GenBank/DDBJ databases">
        <authorList>
            <consortium name="Lawrence Berkeley National Laboratory"/>
            <person name="Steindorff A."/>
            <person name="Hensen N."/>
            <person name="Bonometti L."/>
            <person name="Westerberg I."/>
            <person name="Brannstrom I.O."/>
            <person name="Guillou S."/>
            <person name="Cros-Aarteil S."/>
            <person name="Calhoun S."/>
            <person name="Haridas S."/>
            <person name="Kuo A."/>
            <person name="Mondo S."/>
            <person name="Pangilinan J."/>
            <person name="Riley R."/>
            <person name="Labutti K."/>
            <person name="Andreopoulos B."/>
            <person name="Lipzen A."/>
            <person name="Chen C."/>
            <person name="Yanf M."/>
            <person name="Daum C."/>
            <person name="Ng V."/>
            <person name="Clum A."/>
            <person name="Ohm R."/>
            <person name="Martin F."/>
            <person name="Silar P."/>
            <person name="Natvig D."/>
            <person name="Lalanne C."/>
            <person name="Gautier V."/>
            <person name="Ament-Velasquez S.L."/>
            <person name="Kruys A."/>
            <person name="Hutchinson M.I."/>
            <person name="Powell A.J."/>
            <person name="Barry K."/>
            <person name="Miller A.N."/>
            <person name="Grigoriev I.V."/>
            <person name="Debuchy R."/>
            <person name="Gladieux P."/>
            <person name="Thoren M.H."/>
            <person name="Johannesson H."/>
        </authorList>
    </citation>
    <scope>NUCLEOTIDE SEQUENCE</scope>
    <source>
        <strain evidence="2">CBS 757.83</strain>
    </source>
</reference>
<reference evidence="2" key="1">
    <citation type="journal article" date="2023" name="Mol. Phylogenet. Evol.">
        <title>Genome-scale phylogeny and comparative genomics of the fungal order Sordariales.</title>
        <authorList>
            <person name="Hensen N."/>
            <person name="Bonometti L."/>
            <person name="Westerberg I."/>
            <person name="Brannstrom I.O."/>
            <person name="Guillou S."/>
            <person name="Cros-Aarteil S."/>
            <person name="Calhoun S."/>
            <person name="Haridas S."/>
            <person name="Kuo A."/>
            <person name="Mondo S."/>
            <person name="Pangilinan J."/>
            <person name="Riley R."/>
            <person name="LaButti K."/>
            <person name="Andreopoulos B."/>
            <person name="Lipzen A."/>
            <person name="Chen C."/>
            <person name="Yan M."/>
            <person name="Daum C."/>
            <person name="Ng V."/>
            <person name="Clum A."/>
            <person name="Steindorff A."/>
            <person name="Ohm R.A."/>
            <person name="Martin F."/>
            <person name="Silar P."/>
            <person name="Natvig D.O."/>
            <person name="Lalanne C."/>
            <person name="Gautier V."/>
            <person name="Ament-Velasquez S.L."/>
            <person name="Kruys A."/>
            <person name="Hutchinson M.I."/>
            <person name="Powell A.J."/>
            <person name="Barry K."/>
            <person name="Miller A.N."/>
            <person name="Grigoriev I.V."/>
            <person name="Debuchy R."/>
            <person name="Gladieux P."/>
            <person name="Hiltunen Thoren M."/>
            <person name="Johannesson H."/>
        </authorList>
    </citation>
    <scope>NUCLEOTIDE SEQUENCE</scope>
    <source>
        <strain evidence="2">CBS 757.83</strain>
    </source>
</reference>
<evidence type="ECO:0000313" key="2">
    <source>
        <dbReference type="EMBL" id="KAK4097732.1"/>
    </source>
</evidence>
<evidence type="ECO:0000256" key="1">
    <source>
        <dbReference type="SAM" id="Phobius"/>
    </source>
</evidence>
<keyword evidence="1" id="KW-1133">Transmembrane helix</keyword>
<name>A0AAN6PYB9_9PEZI</name>
<protein>
    <submittedName>
        <fullName evidence="2">Uncharacterized protein</fullName>
    </submittedName>
</protein>
<proteinExistence type="predicted"/>